<sequence>MENSSMKSTSATPKPRLVLLDQKYLIYLFIYTCCL</sequence>
<evidence type="ECO:0000313" key="1">
    <source>
        <dbReference type="EMBL" id="JAH69520.1"/>
    </source>
</evidence>
<protein>
    <submittedName>
        <fullName evidence="1">Uncharacterized protein</fullName>
    </submittedName>
</protein>
<dbReference type="EMBL" id="GBXM01039057">
    <property type="protein sequence ID" value="JAH69520.1"/>
    <property type="molecule type" value="Transcribed_RNA"/>
</dbReference>
<dbReference type="AlphaFoldDB" id="A0A0E9UWF7"/>
<accession>A0A0E9UWF7</accession>
<reference evidence="1" key="1">
    <citation type="submission" date="2014-11" db="EMBL/GenBank/DDBJ databases">
        <authorList>
            <person name="Amaro Gonzalez C."/>
        </authorList>
    </citation>
    <scope>NUCLEOTIDE SEQUENCE</scope>
</reference>
<organism evidence="1">
    <name type="scientific">Anguilla anguilla</name>
    <name type="common">European freshwater eel</name>
    <name type="synonym">Muraena anguilla</name>
    <dbReference type="NCBI Taxonomy" id="7936"/>
    <lineage>
        <taxon>Eukaryota</taxon>
        <taxon>Metazoa</taxon>
        <taxon>Chordata</taxon>
        <taxon>Craniata</taxon>
        <taxon>Vertebrata</taxon>
        <taxon>Euteleostomi</taxon>
        <taxon>Actinopterygii</taxon>
        <taxon>Neopterygii</taxon>
        <taxon>Teleostei</taxon>
        <taxon>Anguilliformes</taxon>
        <taxon>Anguillidae</taxon>
        <taxon>Anguilla</taxon>
    </lineage>
</organism>
<name>A0A0E9UWF7_ANGAN</name>
<proteinExistence type="predicted"/>
<reference evidence="1" key="2">
    <citation type="journal article" date="2015" name="Fish Shellfish Immunol.">
        <title>Early steps in the European eel (Anguilla anguilla)-Vibrio vulnificus interaction in the gills: Role of the RtxA13 toxin.</title>
        <authorList>
            <person name="Callol A."/>
            <person name="Pajuelo D."/>
            <person name="Ebbesson L."/>
            <person name="Teles M."/>
            <person name="MacKenzie S."/>
            <person name="Amaro C."/>
        </authorList>
    </citation>
    <scope>NUCLEOTIDE SEQUENCE</scope>
</reference>